<dbReference type="Proteomes" id="UP001334732">
    <property type="component" value="Chromosome"/>
</dbReference>
<gene>
    <name evidence="2" type="ORF">VA613_07315</name>
</gene>
<proteinExistence type="predicted"/>
<evidence type="ECO:0000256" key="1">
    <source>
        <dbReference type="SAM" id="SignalP"/>
    </source>
</evidence>
<organism evidence="2 3">
    <name type="scientific">Thiobacillus sedimenti</name>
    <dbReference type="NCBI Taxonomy" id="3110231"/>
    <lineage>
        <taxon>Bacteria</taxon>
        <taxon>Pseudomonadati</taxon>
        <taxon>Pseudomonadota</taxon>
        <taxon>Betaproteobacteria</taxon>
        <taxon>Nitrosomonadales</taxon>
        <taxon>Thiobacillaceae</taxon>
        <taxon>Thiobacillus</taxon>
    </lineage>
</organism>
<evidence type="ECO:0000313" key="3">
    <source>
        <dbReference type="Proteomes" id="UP001334732"/>
    </source>
</evidence>
<evidence type="ECO:0000313" key="2">
    <source>
        <dbReference type="EMBL" id="WRS40681.1"/>
    </source>
</evidence>
<evidence type="ECO:0008006" key="4">
    <source>
        <dbReference type="Google" id="ProtNLM"/>
    </source>
</evidence>
<dbReference type="EMBL" id="CP141769">
    <property type="protein sequence ID" value="WRS40681.1"/>
    <property type="molecule type" value="Genomic_DNA"/>
</dbReference>
<sequence length="205" mass="21482">MNARLSRRIRRSMVLACAVIGALSLASASADEPFYRCSVNGKTVYTDKPCDAPTLPGASGQNAAAAGPGGKSAASITLDYTTPYGVWRGQAQYQAAVKGQPVAEAHGVVPLVVQVDKAGKVQGASPENGCTLLGVAAPYLTPNMLTLDVTLAGCRYTAYNRRYSGTLALYPSRNSVQFSLHASIVGLATFGSSPTFFDIKATMRR</sequence>
<reference evidence="2 3" key="1">
    <citation type="submission" date="2023-12" db="EMBL/GenBank/DDBJ databases">
        <title>Thiobacillus sedimentum sp. nov., a chemolithoautotrophic sulfur-oxidizing bacterium isolated from freshwater sediment.</title>
        <authorList>
            <person name="Luo J."/>
            <person name="Dai C."/>
        </authorList>
    </citation>
    <scope>NUCLEOTIDE SEQUENCE [LARGE SCALE GENOMIC DNA]</scope>
    <source>
        <strain evidence="2 3">SCUT-2</strain>
    </source>
</reference>
<feature type="signal peptide" evidence="1">
    <location>
        <begin position="1"/>
        <end position="30"/>
    </location>
</feature>
<keyword evidence="3" id="KW-1185">Reference proteome</keyword>
<protein>
    <recommendedName>
        <fullName evidence="4">DUF4124 domain-containing protein</fullName>
    </recommendedName>
</protein>
<name>A0ABZ1CMN4_9PROT</name>
<accession>A0ABZ1CMN4</accession>
<dbReference type="RefSeq" id="WP_324781195.1">
    <property type="nucleotide sequence ID" value="NZ_CP141769.1"/>
</dbReference>
<keyword evidence="1" id="KW-0732">Signal</keyword>
<feature type="chain" id="PRO_5046763366" description="DUF4124 domain-containing protein" evidence="1">
    <location>
        <begin position="31"/>
        <end position="205"/>
    </location>
</feature>